<dbReference type="RefSeq" id="WP_043385341.1">
    <property type="nucleotide sequence ID" value="NZ_KN039949.1"/>
</dbReference>
<accession>A0A086MRL9</accession>
<dbReference type="AlphaFoldDB" id="A0A086MRL9"/>
<dbReference type="InterPro" id="IPR011860">
    <property type="entry name" value="Rib-5-P_Isoase_Actino"/>
</dbReference>
<dbReference type="PANTHER" id="PTHR30345:SF0">
    <property type="entry name" value="DNA DAMAGE-REPAIR_TOLERATION PROTEIN DRT102"/>
    <property type="match status" value="1"/>
</dbReference>
<dbReference type="GO" id="GO:0009052">
    <property type="term" value="P:pentose-phosphate shunt, non-oxidative branch"/>
    <property type="evidence" value="ECO:0007669"/>
    <property type="project" value="TreeGrafter"/>
</dbReference>
<protein>
    <recommendedName>
        <fullName evidence="6">Ribose-5-phosphate isomerase B</fullName>
        <ecNumber evidence="5">5.3.1.6</ecNumber>
    </recommendedName>
    <alternativeName>
        <fullName evidence="8">Phosphoriboisomerase B</fullName>
    </alternativeName>
</protein>
<proteinExistence type="inferred from homology"/>
<feature type="binding site" evidence="9">
    <location>
        <position position="110"/>
    </location>
    <ligand>
        <name>D-ribulose 5-phosphate</name>
        <dbReference type="ChEBI" id="CHEBI:58121"/>
    </ligand>
</feature>
<dbReference type="NCBIfam" id="TIGR02133">
    <property type="entry name" value="RPI_actino"/>
    <property type="match status" value="1"/>
</dbReference>
<evidence type="ECO:0000256" key="3">
    <source>
        <dbReference type="ARBA" id="ARBA00008754"/>
    </source>
</evidence>
<comment type="subunit">
    <text evidence="4">Homodimer.</text>
</comment>
<organism evidence="10 11">
    <name type="scientific">Streptomyces mutabilis</name>
    <dbReference type="NCBI Taxonomy" id="67332"/>
    <lineage>
        <taxon>Bacteria</taxon>
        <taxon>Bacillati</taxon>
        <taxon>Actinomycetota</taxon>
        <taxon>Actinomycetes</taxon>
        <taxon>Kitasatosporales</taxon>
        <taxon>Streptomycetaceae</taxon>
        <taxon>Streptomyces</taxon>
    </lineage>
</organism>
<dbReference type="SUPFAM" id="SSF89623">
    <property type="entry name" value="Ribose/Galactose isomerase RpiB/AlsB"/>
    <property type="match status" value="1"/>
</dbReference>
<dbReference type="Proteomes" id="UP000029095">
    <property type="component" value="Unassembled WGS sequence"/>
</dbReference>
<evidence type="ECO:0000313" key="11">
    <source>
        <dbReference type="Proteomes" id="UP000029095"/>
    </source>
</evidence>
<evidence type="ECO:0000256" key="6">
    <source>
        <dbReference type="ARBA" id="ARBA00014007"/>
    </source>
</evidence>
<dbReference type="Gene3D" id="3.40.1400.10">
    <property type="entry name" value="Sugar-phosphate isomerase, RpiB/LacA/LacB"/>
    <property type="match status" value="1"/>
</dbReference>
<comment type="caution">
    <text evidence="10">The sequence shown here is derived from an EMBL/GenBank/DDBJ whole genome shotgun (WGS) entry which is preliminary data.</text>
</comment>
<dbReference type="PANTHER" id="PTHR30345">
    <property type="entry name" value="RIBOSE-5-PHOSPHATE ISOMERASE B"/>
    <property type="match status" value="1"/>
</dbReference>
<evidence type="ECO:0000256" key="2">
    <source>
        <dbReference type="ARBA" id="ARBA00004988"/>
    </source>
</evidence>
<reference evidence="10 11" key="1">
    <citation type="submission" date="2014-05" db="EMBL/GenBank/DDBJ databases">
        <title>Complete genome sequence of the Streptomyces mutabilis TRM45540.</title>
        <authorList>
            <person name="Luo X."/>
            <person name="Zhang L."/>
        </authorList>
    </citation>
    <scope>NUCLEOTIDE SEQUENCE [LARGE SCALE GENOMIC DNA]</scope>
    <source>
        <strain evidence="10 11">TRM45540</strain>
    </source>
</reference>
<dbReference type="EC" id="5.3.1.6" evidence="5"/>
<evidence type="ECO:0000256" key="8">
    <source>
        <dbReference type="ARBA" id="ARBA00032117"/>
    </source>
</evidence>
<keyword evidence="11" id="KW-1185">Reference proteome</keyword>
<feature type="binding site" evidence="9">
    <location>
        <position position="100"/>
    </location>
    <ligand>
        <name>D-ribulose 5-phosphate</name>
        <dbReference type="ChEBI" id="CHEBI:58121"/>
    </ligand>
</feature>
<dbReference type="Pfam" id="PF02502">
    <property type="entry name" value="LacAB_rpiB"/>
    <property type="match status" value="1"/>
</dbReference>
<feature type="binding site" evidence="9">
    <location>
        <position position="137"/>
    </location>
    <ligand>
        <name>D-ribulose 5-phosphate</name>
        <dbReference type="ChEBI" id="CHEBI:58121"/>
    </ligand>
</feature>
<feature type="binding site" evidence="9">
    <location>
        <begin position="67"/>
        <end position="71"/>
    </location>
    <ligand>
        <name>D-ribulose 5-phosphate</name>
        <dbReference type="ChEBI" id="CHEBI:58121"/>
    </ligand>
</feature>
<dbReference type="EMBL" id="JNFQ01000006">
    <property type="protein sequence ID" value="KFG71537.1"/>
    <property type="molecule type" value="Genomic_DNA"/>
</dbReference>
<feature type="binding site" evidence="9">
    <location>
        <position position="133"/>
    </location>
    <ligand>
        <name>D-ribulose 5-phosphate</name>
        <dbReference type="ChEBI" id="CHEBI:58121"/>
    </ligand>
</feature>
<evidence type="ECO:0000313" key="10">
    <source>
        <dbReference type="EMBL" id="KFG71537.1"/>
    </source>
</evidence>
<comment type="pathway">
    <text evidence="2">Carbohydrate degradation; pentose phosphate pathway; D-ribose 5-phosphate from D-ribulose 5-phosphate (non-oxidative stage): step 1/1.</text>
</comment>
<dbReference type="GO" id="GO:0019316">
    <property type="term" value="P:D-allose catabolic process"/>
    <property type="evidence" value="ECO:0007669"/>
    <property type="project" value="TreeGrafter"/>
</dbReference>
<dbReference type="STRING" id="1915400.FM21_32525"/>
<dbReference type="HOGENOM" id="CLU_091396_4_0_11"/>
<dbReference type="InterPro" id="IPR003500">
    <property type="entry name" value="RpiB_LacA_LacB"/>
</dbReference>
<comment type="catalytic activity">
    <reaction evidence="1">
        <text>aldehydo-D-ribose 5-phosphate = D-ribulose 5-phosphate</text>
        <dbReference type="Rhea" id="RHEA:14657"/>
        <dbReference type="ChEBI" id="CHEBI:58121"/>
        <dbReference type="ChEBI" id="CHEBI:58273"/>
        <dbReference type="EC" id="5.3.1.6"/>
    </reaction>
</comment>
<dbReference type="GO" id="GO:0004751">
    <property type="term" value="F:ribose-5-phosphate isomerase activity"/>
    <property type="evidence" value="ECO:0007669"/>
    <property type="project" value="UniProtKB-EC"/>
</dbReference>
<evidence type="ECO:0000256" key="5">
    <source>
        <dbReference type="ARBA" id="ARBA00011959"/>
    </source>
</evidence>
<evidence type="ECO:0000256" key="1">
    <source>
        <dbReference type="ARBA" id="ARBA00001713"/>
    </source>
</evidence>
<dbReference type="InterPro" id="IPR036569">
    <property type="entry name" value="RpiB_LacA_LacB_sf"/>
</dbReference>
<gene>
    <name evidence="10" type="ORF">FM21_32525</name>
</gene>
<evidence type="ECO:0000256" key="9">
    <source>
        <dbReference type="PIRSR" id="PIRSR005384-2"/>
    </source>
</evidence>
<name>A0A086MRL9_9ACTN</name>
<comment type="similarity">
    <text evidence="3">Belongs to the LacAB/RpiB family.</text>
</comment>
<feature type="binding site" evidence="9">
    <location>
        <begin position="8"/>
        <end position="9"/>
    </location>
    <ligand>
        <name>D-ribulose 5-phosphate</name>
        <dbReference type="ChEBI" id="CHEBI:58121"/>
    </ligand>
</feature>
<evidence type="ECO:0000256" key="7">
    <source>
        <dbReference type="ARBA" id="ARBA00023235"/>
    </source>
</evidence>
<sequence length="156" mass="16846">MRIYLGSDHAGLELKNHFVRRLLHLGYEVTDVGPAVYDADDDYPPFCVEAARRVVADKGSLGLVIGGSGNGEQIAANKVPGARAALIWNVETARLARQHNNALLAGIGARMHTVEEAECLVDAFLTTEFEGGRHQRRIDLLSDYELSGEPPALPGA</sequence>
<dbReference type="NCBIfam" id="NF004051">
    <property type="entry name" value="PRK05571.1"/>
    <property type="match status" value="1"/>
</dbReference>
<dbReference type="NCBIfam" id="TIGR00689">
    <property type="entry name" value="rpiB_lacA_lacB"/>
    <property type="match status" value="1"/>
</dbReference>
<keyword evidence="7 10" id="KW-0413">Isomerase</keyword>
<dbReference type="PIRSF" id="PIRSF005384">
    <property type="entry name" value="RpiB_LacA_B"/>
    <property type="match status" value="1"/>
</dbReference>
<evidence type="ECO:0000256" key="4">
    <source>
        <dbReference type="ARBA" id="ARBA00011738"/>
    </source>
</evidence>